<reference evidence="2 3" key="1">
    <citation type="journal article" date="2019" name="Int. J. Syst. Evol. Microbiol.">
        <title>The Global Catalogue of Microorganisms (GCM) 10K type strain sequencing project: providing services to taxonomists for standard genome sequencing and annotation.</title>
        <authorList>
            <consortium name="The Broad Institute Genomics Platform"/>
            <consortium name="The Broad Institute Genome Sequencing Center for Infectious Disease"/>
            <person name="Wu L."/>
            <person name="Ma J."/>
        </authorList>
    </citation>
    <scope>NUCLEOTIDE SEQUENCE [LARGE SCALE GENOMIC DNA]</scope>
    <source>
        <strain evidence="2 3">JCM 6835</strain>
    </source>
</reference>
<protein>
    <submittedName>
        <fullName evidence="2">Uncharacterized protein</fullName>
    </submittedName>
</protein>
<accession>A0ABN3T708</accession>
<feature type="region of interest" description="Disordered" evidence="1">
    <location>
        <begin position="1"/>
        <end position="101"/>
    </location>
</feature>
<comment type="caution">
    <text evidence="2">The sequence shown here is derived from an EMBL/GenBank/DDBJ whole genome shotgun (WGS) entry which is preliminary data.</text>
</comment>
<organism evidence="2 3">
    <name type="scientific">Nonomuraea recticatena</name>
    <dbReference type="NCBI Taxonomy" id="46178"/>
    <lineage>
        <taxon>Bacteria</taxon>
        <taxon>Bacillati</taxon>
        <taxon>Actinomycetota</taxon>
        <taxon>Actinomycetes</taxon>
        <taxon>Streptosporangiales</taxon>
        <taxon>Streptosporangiaceae</taxon>
        <taxon>Nonomuraea</taxon>
    </lineage>
</organism>
<keyword evidence="3" id="KW-1185">Reference proteome</keyword>
<gene>
    <name evidence="2" type="ORF">GCM10010412_088090</name>
</gene>
<dbReference type="EMBL" id="BAAATE010000041">
    <property type="protein sequence ID" value="GAA2695356.1"/>
    <property type="molecule type" value="Genomic_DNA"/>
</dbReference>
<evidence type="ECO:0000313" key="2">
    <source>
        <dbReference type="EMBL" id="GAA2695356.1"/>
    </source>
</evidence>
<proteinExistence type="predicted"/>
<evidence type="ECO:0000313" key="3">
    <source>
        <dbReference type="Proteomes" id="UP001501666"/>
    </source>
</evidence>
<sequence>MHPPVAPGWILPDQTQDEGADGTNGWRAPAPLRHSGTSMTPFHQITVPPNDGIRPDEKPQPAQDVARQRRQESGEEGPVLGSEPHPGVGAELSFQDGDLVT</sequence>
<dbReference type="Proteomes" id="UP001501666">
    <property type="component" value="Unassembled WGS sequence"/>
</dbReference>
<name>A0ABN3T708_9ACTN</name>
<evidence type="ECO:0000256" key="1">
    <source>
        <dbReference type="SAM" id="MobiDB-lite"/>
    </source>
</evidence>